<organism evidence="1 2">
    <name type="scientific">Aminobacterium colombiense (strain DSM 12261 / ALA-1)</name>
    <dbReference type="NCBI Taxonomy" id="572547"/>
    <lineage>
        <taxon>Bacteria</taxon>
        <taxon>Thermotogati</taxon>
        <taxon>Synergistota</taxon>
        <taxon>Synergistia</taxon>
        <taxon>Synergistales</taxon>
        <taxon>Aminobacteriaceae</taxon>
        <taxon>Aminobacterium</taxon>
    </lineage>
</organism>
<proteinExistence type="predicted"/>
<name>D5ED67_AMICL</name>
<dbReference type="KEGG" id="aco:Amico_0356"/>
<dbReference type="EMBL" id="CP001997">
    <property type="protein sequence ID" value="ADE56499.1"/>
    <property type="molecule type" value="Genomic_DNA"/>
</dbReference>
<dbReference type="HOGENOM" id="CLU_3148735_0_0_0"/>
<dbReference type="AlphaFoldDB" id="D5ED67"/>
<protein>
    <submittedName>
        <fullName evidence="1">Uncharacterized protein</fullName>
    </submittedName>
</protein>
<accession>D5ED67</accession>
<keyword evidence="2" id="KW-1185">Reference proteome</keyword>
<dbReference type="STRING" id="572547.Amico_0356"/>
<sequence length="48" mass="5711">MQKLQVMGLVEVIREIEESYEEWPGRAIKNKFPLSHGRTKMSSRLFFI</sequence>
<evidence type="ECO:0000313" key="1">
    <source>
        <dbReference type="EMBL" id="ADE56499.1"/>
    </source>
</evidence>
<evidence type="ECO:0000313" key="2">
    <source>
        <dbReference type="Proteomes" id="UP000002366"/>
    </source>
</evidence>
<reference evidence="1 2" key="1">
    <citation type="journal article" date="2010" name="Stand. Genomic Sci.">
        <title>Complete genome sequence of Aminobacterium colombiense type strain (ALA-1).</title>
        <authorList>
            <person name="Chertkov O."/>
            <person name="Sikorski J."/>
            <person name="Brambilla E."/>
            <person name="Lapidus A."/>
            <person name="Copeland A."/>
            <person name="Glavina Del Rio T."/>
            <person name="Nolan M."/>
            <person name="Lucas S."/>
            <person name="Tice H."/>
            <person name="Cheng J.F."/>
            <person name="Han C."/>
            <person name="Detter J.C."/>
            <person name="Bruce D."/>
            <person name="Tapia R."/>
            <person name="Goodwin L."/>
            <person name="Pitluck S."/>
            <person name="Liolios K."/>
            <person name="Ivanova N."/>
            <person name="Mavromatis K."/>
            <person name="Ovchinnikova G."/>
            <person name="Pati A."/>
            <person name="Chen A."/>
            <person name="Palaniappan K."/>
            <person name="Land M."/>
            <person name="Hauser L."/>
            <person name="Chang Y.J."/>
            <person name="Jeffries C.D."/>
            <person name="Spring S."/>
            <person name="Rohde M."/>
            <person name="Goker M."/>
            <person name="Bristow J."/>
            <person name="Eisen J.A."/>
            <person name="Markowitz V."/>
            <person name="Hugenholtz P."/>
            <person name="Kyrpides N.C."/>
            <person name="Klenk H.P."/>
        </authorList>
    </citation>
    <scope>NUCLEOTIDE SEQUENCE [LARGE SCALE GENOMIC DNA]</scope>
    <source>
        <strain evidence="2">DSM 12261 / ALA-1</strain>
    </source>
</reference>
<dbReference type="Proteomes" id="UP000002366">
    <property type="component" value="Chromosome"/>
</dbReference>
<gene>
    <name evidence="1" type="ordered locus">Amico_0356</name>
</gene>